<evidence type="ECO:0000313" key="3">
    <source>
        <dbReference type="Proteomes" id="UP000749646"/>
    </source>
</evidence>
<dbReference type="InterPro" id="IPR036047">
    <property type="entry name" value="F-box-like_dom_sf"/>
</dbReference>
<keyword evidence="3" id="KW-1185">Reference proteome</keyword>
<dbReference type="OrthoDB" id="2432222at2759"/>
<protein>
    <recommendedName>
        <fullName evidence="1">F-box domain-containing protein</fullName>
    </recommendedName>
</protein>
<dbReference type="AlphaFoldDB" id="A0A9P6MAE7"/>
<dbReference type="InterPro" id="IPR032675">
    <property type="entry name" value="LRR_dom_sf"/>
</dbReference>
<dbReference type="CDD" id="cd09917">
    <property type="entry name" value="F-box_SF"/>
    <property type="match status" value="1"/>
</dbReference>
<dbReference type="SUPFAM" id="SSF81383">
    <property type="entry name" value="F-box domain"/>
    <property type="match status" value="1"/>
</dbReference>
<dbReference type="Gene3D" id="3.80.10.10">
    <property type="entry name" value="Ribonuclease Inhibitor"/>
    <property type="match status" value="1"/>
</dbReference>
<reference evidence="2" key="1">
    <citation type="journal article" date="2020" name="Fungal Divers.">
        <title>Resolving the Mortierellaceae phylogeny through synthesis of multi-gene phylogenetics and phylogenomics.</title>
        <authorList>
            <person name="Vandepol N."/>
            <person name="Liber J."/>
            <person name="Desiro A."/>
            <person name="Na H."/>
            <person name="Kennedy M."/>
            <person name="Barry K."/>
            <person name="Grigoriev I.V."/>
            <person name="Miller A.N."/>
            <person name="O'Donnell K."/>
            <person name="Stajich J.E."/>
            <person name="Bonito G."/>
        </authorList>
    </citation>
    <scope>NUCLEOTIDE SEQUENCE</scope>
    <source>
        <strain evidence="2">MES-2147</strain>
    </source>
</reference>
<evidence type="ECO:0000259" key="1">
    <source>
        <dbReference type="Pfam" id="PF12937"/>
    </source>
</evidence>
<evidence type="ECO:0000313" key="2">
    <source>
        <dbReference type="EMBL" id="KAF9984733.1"/>
    </source>
</evidence>
<dbReference type="Proteomes" id="UP000749646">
    <property type="component" value="Unassembled WGS sequence"/>
</dbReference>
<dbReference type="InterPro" id="IPR001810">
    <property type="entry name" value="F-box_dom"/>
</dbReference>
<dbReference type="Gene3D" id="1.20.1280.50">
    <property type="match status" value="1"/>
</dbReference>
<dbReference type="EMBL" id="JAAAHW010003358">
    <property type="protein sequence ID" value="KAF9984733.1"/>
    <property type="molecule type" value="Genomic_DNA"/>
</dbReference>
<gene>
    <name evidence="2" type="ORF">BGZ65_012735</name>
</gene>
<name>A0A9P6MAE7_9FUNG</name>
<comment type="caution">
    <text evidence="2">The sequence shown here is derived from an EMBL/GenBank/DDBJ whole genome shotgun (WGS) entry which is preliminary data.</text>
</comment>
<dbReference type="SUPFAM" id="SSF52047">
    <property type="entry name" value="RNI-like"/>
    <property type="match status" value="1"/>
</dbReference>
<accession>A0A9P6MAE7</accession>
<organism evidence="2 3">
    <name type="scientific">Modicella reniformis</name>
    <dbReference type="NCBI Taxonomy" id="1440133"/>
    <lineage>
        <taxon>Eukaryota</taxon>
        <taxon>Fungi</taxon>
        <taxon>Fungi incertae sedis</taxon>
        <taxon>Mucoromycota</taxon>
        <taxon>Mortierellomycotina</taxon>
        <taxon>Mortierellomycetes</taxon>
        <taxon>Mortierellales</taxon>
        <taxon>Mortierellaceae</taxon>
        <taxon>Modicella</taxon>
    </lineage>
</organism>
<feature type="domain" description="F-box" evidence="1">
    <location>
        <begin position="10"/>
        <end position="47"/>
    </location>
</feature>
<sequence>MASTHPHELPELILYIAAYVPLRCLPSCALVSKSWNQVFIPLIWRDMNSRDIYFGTDNIQRHRHLVKTIELNSYFLKRCASMRFPNLESLSIENGYDYPGFEKFISNHLSVSLDMDFGRRECLFRPEFLNKFLAFNTIKRIYCLCMEIDSTDPSSIWQLCTRSEQLELYNPYLSNFDQPSTMVCRIKELTIVDHYNHGKNYDEVLELMRRCPRLTTLHWYFGLNNEQARSFFPGLIRLLSEGTLPDLKSIFTDMNTEDELSSQCISAFIRSMKQIHVFCIASPWKIEPHHLELLRPHLDTITEMNLGQAADTTSAIAQQVLASCPMLERFKATHIYGRDVAKGQPWVCLRLRELVTTFIFGPSTIHHVQPLVFDQLSRLTRIENLTLYEEYYRIAGFQKSFDLRLECGLHKLATLRRLTVFQFSCTTQRMGMEEIEWMLKHWRSLSDVVAVLNLLDCELHLKLSQRLQEHGISHKYNFTF</sequence>
<dbReference type="Pfam" id="PF12937">
    <property type="entry name" value="F-box-like"/>
    <property type="match status" value="1"/>
</dbReference>
<proteinExistence type="predicted"/>